<dbReference type="EMBL" id="QUAE01000002">
    <property type="protein sequence ID" value="REJ10467.1"/>
    <property type="molecule type" value="Genomic_DNA"/>
</dbReference>
<feature type="transmembrane region" description="Helical" evidence="1">
    <location>
        <begin position="67"/>
        <end position="86"/>
    </location>
</feature>
<comment type="caution">
    <text evidence="2">The sequence shown here is derived from an EMBL/GenBank/DDBJ whole genome shotgun (WGS) entry which is preliminary data.</text>
</comment>
<name>A0A3E0JCD0_9BACI</name>
<dbReference type="AlphaFoldDB" id="A0A3E0JCD0"/>
<keyword evidence="1" id="KW-0472">Membrane</keyword>
<keyword evidence="1" id="KW-1133">Transmembrane helix</keyword>
<accession>A0A3E0JCD0</accession>
<protein>
    <submittedName>
        <fullName evidence="2">DUF3953 domain-containing protein</fullName>
    </submittedName>
</protein>
<feature type="transmembrane region" description="Helical" evidence="1">
    <location>
        <begin position="17"/>
        <end position="36"/>
    </location>
</feature>
<reference evidence="2 3" key="1">
    <citation type="submission" date="2018-08" db="EMBL/GenBank/DDBJ databases">
        <title>Genome sequence of Halobacillus trueperi KCTC 3686.</title>
        <authorList>
            <person name="Cho K.H."/>
            <person name="Kwak M.-J."/>
            <person name="Kim B.-Y."/>
            <person name="Chun J."/>
        </authorList>
    </citation>
    <scope>NUCLEOTIDE SEQUENCE [LARGE SCALE GENOMIC DNA]</scope>
    <source>
        <strain evidence="2 3">KCTC 3686</strain>
    </source>
</reference>
<dbReference type="Proteomes" id="UP000256305">
    <property type="component" value="Unassembled WGS sequence"/>
</dbReference>
<organism evidence="2 3">
    <name type="scientific">Halobacillus trueperi</name>
    <dbReference type="NCBI Taxonomy" id="156205"/>
    <lineage>
        <taxon>Bacteria</taxon>
        <taxon>Bacillati</taxon>
        <taxon>Bacillota</taxon>
        <taxon>Bacilli</taxon>
        <taxon>Bacillales</taxon>
        <taxon>Bacillaceae</taxon>
        <taxon>Halobacillus</taxon>
    </lineage>
</organism>
<proteinExistence type="predicted"/>
<evidence type="ECO:0000313" key="3">
    <source>
        <dbReference type="Proteomes" id="UP000256305"/>
    </source>
</evidence>
<sequence length="90" mass="10337">MERGGGMILVSRLRKLTIIRFIFGLLVLSLSGYGLWTEDFWVLPFMLLMLGFLMFVTGMVEIEKRKGAYSILHFLTATGVFVFLFYTCVI</sequence>
<feature type="transmembrane region" description="Helical" evidence="1">
    <location>
        <begin position="42"/>
        <end position="60"/>
    </location>
</feature>
<gene>
    <name evidence="2" type="ORF">DYE48_03005</name>
</gene>
<evidence type="ECO:0000313" key="2">
    <source>
        <dbReference type="EMBL" id="REJ10467.1"/>
    </source>
</evidence>
<keyword evidence="1" id="KW-0812">Transmembrane</keyword>
<evidence type="ECO:0000256" key="1">
    <source>
        <dbReference type="SAM" id="Phobius"/>
    </source>
</evidence>
<keyword evidence="3" id="KW-1185">Reference proteome</keyword>